<dbReference type="EMBL" id="BAAALS010000006">
    <property type="protein sequence ID" value="GAA1745682.1"/>
    <property type="molecule type" value="Genomic_DNA"/>
</dbReference>
<keyword evidence="3 6" id="KW-1133">Transmembrane helix</keyword>
<dbReference type="InterPro" id="IPR010432">
    <property type="entry name" value="RDD"/>
</dbReference>
<evidence type="ECO:0000313" key="8">
    <source>
        <dbReference type="EMBL" id="GAA1745682.1"/>
    </source>
</evidence>
<gene>
    <name evidence="8" type="ORF">GCM10009681_15790</name>
</gene>
<feature type="compositionally biased region" description="Low complexity" evidence="5">
    <location>
        <begin position="8"/>
        <end position="20"/>
    </location>
</feature>
<feature type="region of interest" description="Disordered" evidence="5">
    <location>
        <begin position="347"/>
        <end position="405"/>
    </location>
</feature>
<feature type="compositionally biased region" description="Pro residues" evidence="5">
    <location>
        <begin position="362"/>
        <end position="378"/>
    </location>
</feature>
<evidence type="ECO:0000256" key="4">
    <source>
        <dbReference type="ARBA" id="ARBA00023136"/>
    </source>
</evidence>
<evidence type="ECO:0000259" key="7">
    <source>
        <dbReference type="Pfam" id="PF06271"/>
    </source>
</evidence>
<protein>
    <recommendedName>
        <fullName evidence="7">RDD domain-containing protein</fullName>
    </recommendedName>
</protein>
<comment type="subcellular location">
    <subcellularLocation>
        <location evidence="1">Membrane</location>
        <topology evidence="1">Multi-pass membrane protein</topology>
    </subcellularLocation>
</comment>
<accession>A0ABN2K0H6</accession>
<organism evidence="8 9">
    <name type="scientific">Luedemannella helvata</name>
    <dbReference type="NCBI Taxonomy" id="349315"/>
    <lineage>
        <taxon>Bacteria</taxon>
        <taxon>Bacillati</taxon>
        <taxon>Actinomycetota</taxon>
        <taxon>Actinomycetes</taxon>
        <taxon>Micromonosporales</taxon>
        <taxon>Micromonosporaceae</taxon>
        <taxon>Luedemannella</taxon>
    </lineage>
</organism>
<dbReference type="Proteomes" id="UP001500655">
    <property type="component" value="Unassembled WGS sequence"/>
</dbReference>
<dbReference type="Pfam" id="PF06271">
    <property type="entry name" value="RDD"/>
    <property type="match status" value="1"/>
</dbReference>
<dbReference type="PANTHER" id="PTHR38480">
    <property type="entry name" value="SLR0254 PROTEIN"/>
    <property type="match status" value="1"/>
</dbReference>
<feature type="transmembrane region" description="Helical" evidence="6">
    <location>
        <begin position="132"/>
        <end position="155"/>
    </location>
</feature>
<keyword evidence="4 6" id="KW-0472">Membrane</keyword>
<feature type="transmembrane region" description="Helical" evidence="6">
    <location>
        <begin position="99"/>
        <end position="126"/>
    </location>
</feature>
<keyword evidence="9" id="KW-1185">Reference proteome</keyword>
<dbReference type="RefSeq" id="WP_344078480.1">
    <property type="nucleotide sequence ID" value="NZ_BAAALS010000006.1"/>
</dbReference>
<feature type="compositionally biased region" description="Low complexity" evidence="5">
    <location>
        <begin position="379"/>
        <end position="395"/>
    </location>
</feature>
<name>A0ABN2K0H6_9ACTN</name>
<keyword evidence="2 6" id="KW-0812">Transmembrane</keyword>
<proteinExistence type="predicted"/>
<evidence type="ECO:0000256" key="1">
    <source>
        <dbReference type="ARBA" id="ARBA00004141"/>
    </source>
</evidence>
<evidence type="ECO:0000256" key="6">
    <source>
        <dbReference type="SAM" id="Phobius"/>
    </source>
</evidence>
<evidence type="ECO:0000256" key="3">
    <source>
        <dbReference type="ARBA" id="ARBA00022989"/>
    </source>
</evidence>
<sequence>MDTVRVTPDPATPAFPDASFATPAPPALTAPAFAAAGATRAGAPATAAGAAGRLAAFEEPASALTDRGASARFVTGDAIRLDMRVARLGSRMLARLIDVVLQVLLLVALSFGLTFLVGVLASAGAVQFDESLVRALVVIVLVLVVLGFPVAMELLTRGRSAGKALLGLRVVRDDGGPIRFRHAMTRGLVGAAIEWPGMIAPPLTWLACLTTMVVSPTGKRLGDYAAGTLVIHERTPQSWGWVPTMPPGYAAWAATLDLAGVDDNLALAVRHFLARNKQLREPARTQLGHALAAEVAAVTNPPPPPGMPGWAYLATVHAERHRRALQRLAAVRSRAALVWPELTQLALAAPPPRPPRNATRRPPYPQPPQAYPQPPHPSHPAGGAPTAPGPTIRPAQPVPAEHSQR</sequence>
<dbReference type="PANTHER" id="PTHR38480:SF1">
    <property type="entry name" value="SLR0254 PROTEIN"/>
    <property type="match status" value="1"/>
</dbReference>
<evidence type="ECO:0000313" key="9">
    <source>
        <dbReference type="Proteomes" id="UP001500655"/>
    </source>
</evidence>
<evidence type="ECO:0000256" key="2">
    <source>
        <dbReference type="ARBA" id="ARBA00022692"/>
    </source>
</evidence>
<reference evidence="8 9" key="1">
    <citation type="journal article" date="2019" name="Int. J. Syst. Evol. Microbiol.">
        <title>The Global Catalogue of Microorganisms (GCM) 10K type strain sequencing project: providing services to taxonomists for standard genome sequencing and annotation.</title>
        <authorList>
            <consortium name="The Broad Institute Genomics Platform"/>
            <consortium name="The Broad Institute Genome Sequencing Center for Infectious Disease"/>
            <person name="Wu L."/>
            <person name="Ma J."/>
        </authorList>
    </citation>
    <scope>NUCLEOTIDE SEQUENCE [LARGE SCALE GENOMIC DNA]</scope>
    <source>
        <strain evidence="8 9">JCM 13249</strain>
    </source>
</reference>
<feature type="region of interest" description="Disordered" evidence="5">
    <location>
        <begin position="1"/>
        <end position="20"/>
    </location>
</feature>
<feature type="domain" description="RDD" evidence="7">
    <location>
        <begin position="85"/>
        <end position="227"/>
    </location>
</feature>
<comment type="caution">
    <text evidence="8">The sequence shown here is derived from an EMBL/GenBank/DDBJ whole genome shotgun (WGS) entry which is preliminary data.</text>
</comment>
<evidence type="ECO:0000256" key="5">
    <source>
        <dbReference type="SAM" id="MobiDB-lite"/>
    </source>
</evidence>